<dbReference type="InterPro" id="IPR012337">
    <property type="entry name" value="RNaseH-like_sf"/>
</dbReference>
<dbReference type="OrthoDB" id="5498373at2"/>
<dbReference type="RefSeq" id="WP_146573548.1">
    <property type="nucleotide sequence ID" value="NZ_SJPH01000003.1"/>
</dbReference>
<dbReference type="InterPro" id="IPR036397">
    <property type="entry name" value="RNaseH_sf"/>
</dbReference>
<sequence length="329" mass="35599">MQTIGTHWRIGVDEAGYGPNLGPLVIAATAWRVPNEGPADLYDRLATVIARAPARDDRLVIADSKSVYSSGNRLSGPGSGLSGLERPVLASLRESPANLAELIESLDADPVNQRITQPWRASHNPALPTSADPAAVGHARGRMNTACVAAGISPPCLAARLVYPAEFNDLVDQHATKGAALSHTTLSLVRHVLEACSVDVERPTEPVYITLDKHGGRNRYASLVQHWLPEAPITVLEESRPQSRYRVGQQIELCFRSKGEAELPVALASMTAKLLRELTMLGLNTYWKAEVPGLNPTAGYPLDAKRFKAQIAARQALLGIADHALWRNR</sequence>
<organism evidence="1 2">
    <name type="scientific">Botrimarina hoheduenensis</name>
    <dbReference type="NCBI Taxonomy" id="2528000"/>
    <lineage>
        <taxon>Bacteria</taxon>
        <taxon>Pseudomonadati</taxon>
        <taxon>Planctomycetota</taxon>
        <taxon>Planctomycetia</taxon>
        <taxon>Pirellulales</taxon>
        <taxon>Lacipirellulaceae</taxon>
        <taxon>Botrimarina</taxon>
    </lineage>
</organism>
<dbReference type="AlphaFoldDB" id="A0A5C5W794"/>
<name>A0A5C5W794_9BACT</name>
<protein>
    <submittedName>
        <fullName evidence="1">Uncharacterized protein</fullName>
    </submittedName>
</protein>
<reference evidence="1 2" key="1">
    <citation type="submission" date="2019-02" db="EMBL/GenBank/DDBJ databases">
        <title>Deep-cultivation of Planctomycetes and their phenomic and genomic characterization uncovers novel biology.</title>
        <authorList>
            <person name="Wiegand S."/>
            <person name="Jogler M."/>
            <person name="Boedeker C."/>
            <person name="Pinto D."/>
            <person name="Vollmers J."/>
            <person name="Rivas-Marin E."/>
            <person name="Kohn T."/>
            <person name="Peeters S.H."/>
            <person name="Heuer A."/>
            <person name="Rast P."/>
            <person name="Oberbeckmann S."/>
            <person name="Bunk B."/>
            <person name="Jeske O."/>
            <person name="Meyerdierks A."/>
            <person name="Storesund J.E."/>
            <person name="Kallscheuer N."/>
            <person name="Luecker S."/>
            <person name="Lage O.M."/>
            <person name="Pohl T."/>
            <person name="Merkel B.J."/>
            <person name="Hornburger P."/>
            <person name="Mueller R.-W."/>
            <person name="Bruemmer F."/>
            <person name="Labrenz M."/>
            <person name="Spormann A.M."/>
            <person name="Op Den Camp H."/>
            <person name="Overmann J."/>
            <person name="Amann R."/>
            <person name="Jetten M.S.M."/>
            <person name="Mascher T."/>
            <person name="Medema M.H."/>
            <person name="Devos D.P."/>
            <person name="Kaster A.-K."/>
            <person name="Ovreas L."/>
            <person name="Rohde M."/>
            <person name="Galperin M.Y."/>
            <person name="Jogler C."/>
        </authorList>
    </citation>
    <scope>NUCLEOTIDE SEQUENCE [LARGE SCALE GENOMIC DNA]</scope>
    <source>
        <strain evidence="1 2">Pla111</strain>
    </source>
</reference>
<accession>A0A5C5W794</accession>
<dbReference type="GO" id="GO:0003676">
    <property type="term" value="F:nucleic acid binding"/>
    <property type="evidence" value="ECO:0007669"/>
    <property type="project" value="InterPro"/>
</dbReference>
<proteinExistence type="predicted"/>
<evidence type="ECO:0000313" key="2">
    <source>
        <dbReference type="Proteomes" id="UP000318995"/>
    </source>
</evidence>
<dbReference type="Proteomes" id="UP000318995">
    <property type="component" value="Unassembled WGS sequence"/>
</dbReference>
<gene>
    <name evidence="1" type="ORF">Pla111_18770</name>
</gene>
<evidence type="ECO:0000313" key="1">
    <source>
        <dbReference type="EMBL" id="TWT46776.1"/>
    </source>
</evidence>
<dbReference type="Gene3D" id="3.30.420.10">
    <property type="entry name" value="Ribonuclease H-like superfamily/Ribonuclease H"/>
    <property type="match status" value="2"/>
</dbReference>
<dbReference type="SUPFAM" id="SSF53098">
    <property type="entry name" value="Ribonuclease H-like"/>
    <property type="match status" value="2"/>
</dbReference>
<comment type="caution">
    <text evidence="1">The sequence shown here is derived from an EMBL/GenBank/DDBJ whole genome shotgun (WGS) entry which is preliminary data.</text>
</comment>
<keyword evidence="2" id="KW-1185">Reference proteome</keyword>
<dbReference type="EMBL" id="SJPH01000003">
    <property type="protein sequence ID" value="TWT46776.1"/>
    <property type="molecule type" value="Genomic_DNA"/>
</dbReference>